<reference evidence="1 2" key="1">
    <citation type="submission" date="2020-05" db="EMBL/GenBank/DDBJ databases">
        <title>Vigna angularis (adzuki bean) Var. LongXiaoDou No. 4 denovo assembly.</title>
        <authorList>
            <person name="Xiang H."/>
        </authorList>
    </citation>
    <scope>NUCLEOTIDE SEQUENCE [LARGE SCALE GENOMIC DNA]</scope>
    <source>
        <tissue evidence="1">Leaf</tissue>
    </source>
</reference>
<protein>
    <submittedName>
        <fullName evidence="1">Uncharacterized protein</fullName>
    </submittedName>
</protein>
<evidence type="ECO:0000313" key="1">
    <source>
        <dbReference type="EMBL" id="KAG2409697.1"/>
    </source>
</evidence>
<dbReference type="Proteomes" id="UP000743370">
    <property type="component" value="Unassembled WGS sequence"/>
</dbReference>
<gene>
    <name evidence="1" type="ORF">HKW66_Vig0003620</name>
</gene>
<organism evidence="1 2">
    <name type="scientific">Phaseolus angularis</name>
    <name type="common">Azuki bean</name>
    <name type="synonym">Vigna angularis</name>
    <dbReference type="NCBI Taxonomy" id="3914"/>
    <lineage>
        <taxon>Eukaryota</taxon>
        <taxon>Viridiplantae</taxon>
        <taxon>Streptophyta</taxon>
        <taxon>Embryophyta</taxon>
        <taxon>Tracheophyta</taxon>
        <taxon>Spermatophyta</taxon>
        <taxon>Magnoliopsida</taxon>
        <taxon>eudicotyledons</taxon>
        <taxon>Gunneridae</taxon>
        <taxon>Pentapetalae</taxon>
        <taxon>rosids</taxon>
        <taxon>fabids</taxon>
        <taxon>Fabales</taxon>
        <taxon>Fabaceae</taxon>
        <taxon>Papilionoideae</taxon>
        <taxon>50 kb inversion clade</taxon>
        <taxon>NPAAA clade</taxon>
        <taxon>indigoferoid/millettioid clade</taxon>
        <taxon>Phaseoleae</taxon>
        <taxon>Vigna</taxon>
    </lineage>
</organism>
<proteinExistence type="predicted"/>
<dbReference type="AlphaFoldDB" id="A0A8T0LCE0"/>
<dbReference type="EMBL" id="JABFOF010000001">
    <property type="protein sequence ID" value="KAG2409697.1"/>
    <property type="molecule type" value="Genomic_DNA"/>
</dbReference>
<sequence length="81" mass="9213">MLGYHIMIFISIFPTRSTTSMLPSSCYHFATPHRASGNFTMMSDVIADHRNLARKHYEFNRTYIASSSHYVTTTAGHTRAV</sequence>
<comment type="caution">
    <text evidence="1">The sequence shown here is derived from an EMBL/GenBank/DDBJ whole genome shotgun (WGS) entry which is preliminary data.</text>
</comment>
<name>A0A8T0LCE0_PHAAN</name>
<accession>A0A8T0LCE0</accession>
<evidence type="ECO:0000313" key="2">
    <source>
        <dbReference type="Proteomes" id="UP000743370"/>
    </source>
</evidence>